<dbReference type="InterPro" id="IPR050228">
    <property type="entry name" value="Carboxylesterase_BioH"/>
</dbReference>
<dbReference type="GO" id="GO:0016787">
    <property type="term" value="F:hydrolase activity"/>
    <property type="evidence" value="ECO:0007669"/>
    <property type="project" value="UniProtKB-KW"/>
</dbReference>
<dbReference type="PANTHER" id="PTHR43194">
    <property type="entry name" value="HYDROLASE ALPHA/BETA FOLD FAMILY"/>
    <property type="match status" value="1"/>
</dbReference>
<reference evidence="2" key="1">
    <citation type="submission" date="2020-09" db="EMBL/GenBank/DDBJ databases">
        <title>A novel bacterium of genus Paenibacillus, isolated from South China Sea.</title>
        <authorList>
            <person name="Huang H."/>
            <person name="Mo K."/>
            <person name="Hu Y."/>
        </authorList>
    </citation>
    <scope>NUCLEOTIDE SEQUENCE</scope>
    <source>
        <strain evidence="2">IB182493</strain>
    </source>
</reference>
<comment type="caution">
    <text evidence="2">The sequence shown here is derived from an EMBL/GenBank/DDBJ whole genome shotgun (WGS) entry which is preliminary data.</text>
</comment>
<gene>
    <name evidence="2" type="ORF">IDH41_15480</name>
</gene>
<evidence type="ECO:0000313" key="3">
    <source>
        <dbReference type="Proteomes" id="UP000632125"/>
    </source>
</evidence>
<feature type="domain" description="AB hydrolase-1" evidence="1">
    <location>
        <begin position="46"/>
        <end position="225"/>
    </location>
</feature>
<name>A0A927CPQ1_9BACL</name>
<proteinExistence type="predicted"/>
<keyword evidence="2" id="KW-0378">Hydrolase</keyword>
<evidence type="ECO:0000259" key="1">
    <source>
        <dbReference type="Pfam" id="PF00561"/>
    </source>
</evidence>
<keyword evidence="3" id="KW-1185">Reference proteome</keyword>
<dbReference type="RefSeq" id="WP_190862548.1">
    <property type="nucleotide sequence ID" value="NZ_JACXIY010000017.1"/>
</dbReference>
<dbReference type="SUPFAM" id="SSF53474">
    <property type="entry name" value="alpha/beta-Hydrolases"/>
    <property type="match status" value="1"/>
</dbReference>
<organism evidence="2 3">
    <name type="scientific">Paenibacillus arenilitoris</name>
    <dbReference type="NCBI Taxonomy" id="2772299"/>
    <lineage>
        <taxon>Bacteria</taxon>
        <taxon>Bacillati</taxon>
        <taxon>Bacillota</taxon>
        <taxon>Bacilli</taxon>
        <taxon>Bacillales</taxon>
        <taxon>Paenibacillaceae</taxon>
        <taxon>Paenibacillus</taxon>
    </lineage>
</organism>
<accession>A0A927CPQ1</accession>
<protein>
    <submittedName>
        <fullName evidence="2">Alpha/beta fold hydrolase</fullName>
    </submittedName>
</protein>
<dbReference type="InterPro" id="IPR029058">
    <property type="entry name" value="AB_hydrolase_fold"/>
</dbReference>
<sequence length="247" mass="27129">MNAGKGTILWLTGWSFAASLFDPLREQLPEWRHAAAPYHDADAPERFLELAAQAARSIREAGEGRLLVAGWSLGGLSALRLAAEEEVDGLVLLSATAKFVRAIEEGKLGWPERHVRRMDAELHRNREAAEERFRGTLLTDEERASGYDALLPPSGGWTAGALAAGLELLRQEDCRALLGAVACPALVVHGSLDTVCPIGAADELVQSLPRAAPHIMDKSGHVPFLGREKEFGETIRRWWNERQLERD</sequence>
<dbReference type="Proteomes" id="UP000632125">
    <property type="component" value="Unassembled WGS sequence"/>
</dbReference>
<dbReference type="InterPro" id="IPR000073">
    <property type="entry name" value="AB_hydrolase_1"/>
</dbReference>
<dbReference type="PANTHER" id="PTHR43194:SF5">
    <property type="entry name" value="PIMELOYL-[ACYL-CARRIER PROTEIN] METHYL ESTER ESTERASE"/>
    <property type="match status" value="1"/>
</dbReference>
<dbReference type="EMBL" id="JACXIY010000017">
    <property type="protein sequence ID" value="MBD2869991.1"/>
    <property type="molecule type" value="Genomic_DNA"/>
</dbReference>
<dbReference type="Pfam" id="PF00561">
    <property type="entry name" value="Abhydrolase_1"/>
    <property type="match status" value="1"/>
</dbReference>
<evidence type="ECO:0000313" key="2">
    <source>
        <dbReference type="EMBL" id="MBD2869991.1"/>
    </source>
</evidence>
<dbReference type="AlphaFoldDB" id="A0A927CPQ1"/>
<dbReference type="Gene3D" id="3.40.50.1820">
    <property type="entry name" value="alpha/beta hydrolase"/>
    <property type="match status" value="1"/>
</dbReference>